<evidence type="ECO:0000256" key="6">
    <source>
        <dbReference type="ARBA" id="ARBA00022840"/>
    </source>
</evidence>
<dbReference type="SUPFAM" id="SSF81653">
    <property type="entry name" value="Calcium ATPase, transduction domain A"/>
    <property type="match status" value="1"/>
</dbReference>
<dbReference type="InterPro" id="IPR059000">
    <property type="entry name" value="ATPase_P-type_domA"/>
</dbReference>
<dbReference type="SFLD" id="SFLDS00003">
    <property type="entry name" value="Haloacid_Dehalogenase"/>
    <property type="match status" value="1"/>
</dbReference>
<dbReference type="FunFam" id="2.70.150.10:FF:000042">
    <property type="entry name" value="Plasma membrane ATPase"/>
    <property type="match status" value="1"/>
</dbReference>
<sequence length="776" mass="80257">MPSDEAVTEANGLSSAAAARLRAQFGPNTVAETAEHPLRIFLRQFWAPVPWMLEVAILVQAALGERLEAGVILGLLLFNAVLSFFQHSRAQAALRLLKSQLALTASARRDGAWTIIPAADLVPGDVVKVSLGAVVPADMRLVSGSVLLDQSMLTGESVPAEAGRGAAAYAGALVRRGEAVGTVTATGARTYSGRTAELVRIAHAESAEQRAILGVVRNLAMLNGAVLAALVLYARSRGLPLAEILPLLVTGILASVPVALPATFTLATALSAQRLVRRGVLPTRLSAVHEAATMNLLCADKTGTLTQNALQVAAVRPLPGFPKERLLALAALASAEGGKDPVDAAVRAAAEDLSAGDASLRLVQFVPFDPATKTSEARIMTPDGAWRVVKGAFNAVAALAAPAPEATPNLAELTAQGHRVLAVAAGPRQALRLAGLIALSDPPRADSADLIGTLATLGIRTVMVTGDAPDTAVVIARRVGLGGPVCPPGGVTDSLSPANYQVFAGVFPEDKYRLVKAFQAAGHTVGMCGDGANDAPALRQAQIGIAVSTATDVAKAAAGLVLTRAGLSGIVDAVQEGRETFQRILTYMLNTIIKKIETVLFLGIGLLVTGHAVITPLLMVLLLVANDFLTMSLTTDSARPSPKPEAWRIDRITMAAAALGACKLAFLSAVLAAGAYGGHLGIGQLRTLSFAALVFGGQATVYAVREREALWSSAPGVWIVLSSMVDIAIAATVALTGTFTAPLPLDLVVALLAATCVFALVLDAWKRIVLRLLKLA</sequence>
<dbReference type="Pfam" id="PF00122">
    <property type="entry name" value="E1-E2_ATPase"/>
    <property type="match status" value="1"/>
</dbReference>
<dbReference type="Gene3D" id="3.40.50.1000">
    <property type="entry name" value="HAD superfamily/HAD-like"/>
    <property type="match status" value="1"/>
</dbReference>
<dbReference type="InterPro" id="IPR018303">
    <property type="entry name" value="ATPase_P-typ_P_site"/>
</dbReference>
<protein>
    <submittedName>
        <fullName evidence="12">Divalent cation transporter</fullName>
    </submittedName>
</protein>
<dbReference type="GO" id="GO:0015662">
    <property type="term" value="F:P-type ion transporter activity"/>
    <property type="evidence" value="ECO:0007669"/>
    <property type="project" value="UniProtKB-ARBA"/>
</dbReference>
<dbReference type="EMBL" id="NHRY01000253">
    <property type="protein sequence ID" value="PPQ27820.1"/>
    <property type="molecule type" value="Genomic_DNA"/>
</dbReference>
<gene>
    <name evidence="12" type="ORF">CCS01_26250</name>
</gene>
<dbReference type="SUPFAM" id="SSF81665">
    <property type="entry name" value="Calcium ATPase, transmembrane domain M"/>
    <property type="match status" value="1"/>
</dbReference>
<accession>A0A2S6MZP2</accession>
<feature type="transmembrane region" description="Helical" evidence="10">
    <location>
        <begin position="688"/>
        <end position="704"/>
    </location>
</feature>
<evidence type="ECO:0000259" key="11">
    <source>
        <dbReference type="SMART" id="SM00831"/>
    </source>
</evidence>
<evidence type="ECO:0000256" key="9">
    <source>
        <dbReference type="ARBA" id="ARBA00023136"/>
    </source>
</evidence>
<evidence type="ECO:0000313" key="12">
    <source>
        <dbReference type="EMBL" id="PPQ27820.1"/>
    </source>
</evidence>
<dbReference type="InterPro" id="IPR023299">
    <property type="entry name" value="ATPase_P-typ_cyto_dom_N"/>
</dbReference>
<keyword evidence="5" id="KW-0547">Nucleotide-binding</keyword>
<feature type="domain" description="Cation-transporting P-type ATPase N-terminal" evidence="11">
    <location>
        <begin position="1"/>
        <end position="65"/>
    </location>
</feature>
<dbReference type="PROSITE" id="PS00154">
    <property type="entry name" value="ATPASE_E1_E2"/>
    <property type="match status" value="1"/>
</dbReference>
<keyword evidence="13" id="KW-1185">Reference proteome</keyword>
<dbReference type="AlphaFoldDB" id="A0A2S6MZP2"/>
<keyword evidence="7" id="KW-1278">Translocase</keyword>
<organism evidence="12 13">
    <name type="scientific">Rhodopila globiformis</name>
    <name type="common">Rhodopseudomonas globiformis</name>
    <dbReference type="NCBI Taxonomy" id="1071"/>
    <lineage>
        <taxon>Bacteria</taxon>
        <taxon>Pseudomonadati</taxon>
        <taxon>Pseudomonadota</taxon>
        <taxon>Alphaproteobacteria</taxon>
        <taxon>Acetobacterales</taxon>
        <taxon>Acetobacteraceae</taxon>
        <taxon>Rhodopila</taxon>
    </lineage>
</organism>
<evidence type="ECO:0000313" key="13">
    <source>
        <dbReference type="Proteomes" id="UP000239724"/>
    </source>
</evidence>
<evidence type="ECO:0000256" key="10">
    <source>
        <dbReference type="SAM" id="Phobius"/>
    </source>
</evidence>
<dbReference type="Gene3D" id="2.70.150.10">
    <property type="entry name" value="Calcium-transporting ATPase, cytoplasmic transduction domain A"/>
    <property type="match status" value="1"/>
</dbReference>
<dbReference type="OrthoDB" id="391538at2"/>
<name>A0A2S6MZP2_RHOGL</name>
<comment type="subcellular location">
    <subcellularLocation>
        <location evidence="1">Membrane</location>
        <topology evidence="1">Multi-pass membrane protein</topology>
    </subcellularLocation>
</comment>
<dbReference type="InterPro" id="IPR001757">
    <property type="entry name" value="P_typ_ATPase"/>
</dbReference>
<keyword evidence="6" id="KW-0067">ATP-binding</keyword>
<keyword evidence="3" id="KW-0597">Phosphoprotein</keyword>
<evidence type="ECO:0000256" key="1">
    <source>
        <dbReference type="ARBA" id="ARBA00004141"/>
    </source>
</evidence>
<evidence type="ECO:0000256" key="5">
    <source>
        <dbReference type="ARBA" id="ARBA00022741"/>
    </source>
</evidence>
<dbReference type="InterPro" id="IPR008250">
    <property type="entry name" value="ATPase_P-typ_transduc_dom_A_sf"/>
</dbReference>
<dbReference type="GO" id="GO:0016020">
    <property type="term" value="C:membrane"/>
    <property type="evidence" value="ECO:0007669"/>
    <property type="project" value="UniProtKB-SubCell"/>
</dbReference>
<dbReference type="Gene3D" id="3.40.1110.10">
    <property type="entry name" value="Calcium-transporting ATPase, cytoplasmic domain N"/>
    <property type="match status" value="1"/>
</dbReference>
<evidence type="ECO:0000256" key="3">
    <source>
        <dbReference type="ARBA" id="ARBA00022553"/>
    </source>
</evidence>
<keyword evidence="4 10" id="KW-0812">Transmembrane</keyword>
<dbReference type="GO" id="GO:0016887">
    <property type="term" value="F:ATP hydrolysis activity"/>
    <property type="evidence" value="ECO:0007669"/>
    <property type="project" value="InterPro"/>
</dbReference>
<feature type="transmembrane region" description="Helical" evidence="10">
    <location>
        <begin position="716"/>
        <end position="735"/>
    </location>
</feature>
<dbReference type="InterPro" id="IPR023298">
    <property type="entry name" value="ATPase_P-typ_TM_dom_sf"/>
</dbReference>
<dbReference type="Pfam" id="PF00702">
    <property type="entry name" value="Hydrolase"/>
    <property type="match status" value="1"/>
</dbReference>
<evidence type="ECO:0000256" key="2">
    <source>
        <dbReference type="ARBA" id="ARBA00008804"/>
    </source>
</evidence>
<evidence type="ECO:0000256" key="4">
    <source>
        <dbReference type="ARBA" id="ARBA00022692"/>
    </source>
</evidence>
<dbReference type="SMART" id="SM00831">
    <property type="entry name" value="Cation_ATPase_N"/>
    <property type="match status" value="1"/>
</dbReference>
<dbReference type="PRINTS" id="PR00119">
    <property type="entry name" value="CATATPASE"/>
</dbReference>
<feature type="transmembrane region" description="Helical" evidence="10">
    <location>
        <begin position="747"/>
        <end position="765"/>
    </location>
</feature>
<reference evidence="12 13" key="1">
    <citation type="journal article" date="2018" name="Arch. Microbiol.">
        <title>New insights into the metabolic potential of the phototrophic purple bacterium Rhodopila globiformis DSM 161(T) from its draft genome sequence and evidence for a vanadium-dependent nitrogenase.</title>
        <authorList>
            <person name="Imhoff J.F."/>
            <person name="Rahn T."/>
            <person name="Kunzel S."/>
            <person name="Neulinger S.C."/>
        </authorList>
    </citation>
    <scope>NUCLEOTIDE SEQUENCE [LARGE SCALE GENOMIC DNA]</scope>
    <source>
        <strain evidence="12 13">DSM 161</strain>
    </source>
</reference>
<dbReference type="SFLD" id="SFLDG00002">
    <property type="entry name" value="C1.7:_P-type_atpase_like"/>
    <property type="match status" value="1"/>
</dbReference>
<dbReference type="InterPro" id="IPR023214">
    <property type="entry name" value="HAD_sf"/>
</dbReference>
<dbReference type="InterPro" id="IPR036412">
    <property type="entry name" value="HAD-like_sf"/>
</dbReference>
<dbReference type="GO" id="GO:0005524">
    <property type="term" value="F:ATP binding"/>
    <property type="evidence" value="ECO:0007669"/>
    <property type="project" value="UniProtKB-KW"/>
</dbReference>
<dbReference type="NCBIfam" id="TIGR01494">
    <property type="entry name" value="ATPase_P-type"/>
    <property type="match status" value="2"/>
</dbReference>
<evidence type="ECO:0000256" key="7">
    <source>
        <dbReference type="ARBA" id="ARBA00022967"/>
    </source>
</evidence>
<keyword evidence="9 10" id="KW-0472">Membrane</keyword>
<comment type="similarity">
    <text evidence="2">Belongs to the cation transport ATPase (P-type) (TC 3.A.3) family. Type IIIA subfamily.</text>
</comment>
<dbReference type="Proteomes" id="UP000239724">
    <property type="component" value="Unassembled WGS sequence"/>
</dbReference>
<evidence type="ECO:0000256" key="8">
    <source>
        <dbReference type="ARBA" id="ARBA00022989"/>
    </source>
</evidence>
<dbReference type="Gene3D" id="1.20.1110.10">
    <property type="entry name" value="Calcium-transporting ATPase, transmembrane domain"/>
    <property type="match status" value="1"/>
</dbReference>
<dbReference type="SFLD" id="SFLDF00027">
    <property type="entry name" value="p-type_atpase"/>
    <property type="match status" value="1"/>
</dbReference>
<feature type="transmembrane region" description="Helical" evidence="10">
    <location>
        <begin position="654"/>
        <end position="676"/>
    </location>
</feature>
<dbReference type="Pfam" id="PF00690">
    <property type="entry name" value="Cation_ATPase_N"/>
    <property type="match status" value="1"/>
</dbReference>
<dbReference type="InterPro" id="IPR004014">
    <property type="entry name" value="ATPase_P-typ_cation-transptr_N"/>
</dbReference>
<dbReference type="InterPro" id="IPR044492">
    <property type="entry name" value="P_typ_ATPase_HD_dom"/>
</dbReference>
<dbReference type="PANTHER" id="PTHR42861">
    <property type="entry name" value="CALCIUM-TRANSPORTING ATPASE"/>
    <property type="match status" value="1"/>
</dbReference>
<dbReference type="SUPFAM" id="SSF56784">
    <property type="entry name" value="HAD-like"/>
    <property type="match status" value="1"/>
</dbReference>
<comment type="caution">
    <text evidence="12">The sequence shown here is derived from an EMBL/GenBank/DDBJ whole genome shotgun (WGS) entry which is preliminary data.</text>
</comment>
<dbReference type="PRINTS" id="PR00120">
    <property type="entry name" value="HATPASE"/>
</dbReference>
<keyword evidence="8 10" id="KW-1133">Transmembrane helix</keyword>
<proteinExistence type="inferred from homology"/>